<dbReference type="EMBL" id="KQ085998">
    <property type="protein sequence ID" value="KLO11527.1"/>
    <property type="molecule type" value="Genomic_DNA"/>
</dbReference>
<feature type="domain" description="Nitrogen regulatory protein areA GATA-like" evidence="2">
    <location>
        <begin position="47"/>
        <end position="74"/>
    </location>
</feature>
<proteinExistence type="predicted"/>
<feature type="region of interest" description="Disordered" evidence="1">
    <location>
        <begin position="167"/>
        <end position="194"/>
    </location>
</feature>
<evidence type="ECO:0000313" key="3">
    <source>
        <dbReference type="EMBL" id="KLO11527.1"/>
    </source>
</evidence>
<evidence type="ECO:0000259" key="2">
    <source>
        <dbReference type="Pfam" id="PF08550"/>
    </source>
</evidence>
<feature type="compositionally biased region" description="Low complexity" evidence="1">
    <location>
        <begin position="244"/>
        <end position="266"/>
    </location>
</feature>
<keyword evidence="4" id="KW-1185">Reference proteome</keyword>
<feature type="region of interest" description="Disordered" evidence="1">
    <location>
        <begin position="216"/>
        <end position="270"/>
    </location>
</feature>
<evidence type="ECO:0000256" key="1">
    <source>
        <dbReference type="SAM" id="MobiDB-lite"/>
    </source>
</evidence>
<dbReference type="STRING" id="27342.A0A0H2RIR4"/>
<dbReference type="InterPro" id="IPR013860">
    <property type="entry name" value="AreA_GATA"/>
</dbReference>
<dbReference type="Proteomes" id="UP000053477">
    <property type="component" value="Unassembled WGS sequence"/>
</dbReference>
<reference evidence="3 4" key="1">
    <citation type="submission" date="2015-04" db="EMBL/GenBank/DDBJ databases">
        <title>Complete genome sequence of Schizopora paradoxa KUC8140, a cosmopolitan wood degrader in East Asia.</title>
        <authorList>
            <consortium name="DOE Joint Genome Institute"/>
            <person name="Min B."/>
            <person name="Park H."/>
            <person name="Jang Y."/>
            <person name="Kim J.-J."/>
            <person name="Kim K.H."/>
            <person name="Pangilinan J."/>
            <person name="Lipzen A."/>
            <person name="Riley R."/>
            <person name="Grigoriev I.V."/>
            <person name="Spatafora J.W."/>
            <person name="Choi I.-G."/>
        </authorList>
    </citation>
    <scope>NUCLEOTIDE SEQUENCE [LARGE SCALE GENOMIC DNA]</scope>
    <source>
        <strain evidence="3 4">KUC8140</strain>
    </source>
</reference>
<accession>A0A0H2RIR4</accession>
<name>A0A0H2RIR4_9AGAM</name>
<protein>
    <recommendedName>
        <fullName evidence="2">Nitrogen regulatory protein areA GATA-like domain-containing protein</fullName>
    </recommendedName>
</protein>
<feature type="non-terminal residue" evidence="3">
    <location>
        <position position="294"/>
    </location>
</feature>
<evidence type="ECO:0000313" key="4">
    <source>
        <dbReference type="Proteomes" id="UP000053477"/>
    </source>
</evidence>
<feature type="compositionally biased region" description="Low complexity" evidence="1">
    <location>
        <begin position="167"/>
        <end position="176"/>
    </location>
</feature>
<dbReference type="InterPro" id="IPR052292">
    <property type="entry name" value="Glucose_repression_reg"/>
</dbReference>
<gene>
    <name evidence="3" type="ORF">SCHPADRAFT_792177</name>
</gene>
<dbReference type="PANTHER" id="PTHR28051:SF1">
    <property type="entry name" value="PROTEIN MTL1-RELATED"/>
    <property type="match status" value="1"/>
</dbReference>
<dbReference type="GO" id="GO:0042149">
    <property type="term" value="P:cellular response to glucose starvation"/>
    <property type="evidence" value="ECO:0007669"/>
    <property type="project" value="TreeGrafter"/>
</dbReference>
<dbReference type="OrthoDB" id="5563539at2759"/>
<dbReference type="AlphaFoldDB" id="A0A0H2RIR4"/>
<dbReference type="GO" id="GO:0005773">
    <property type="term" value="C:vacuole"/>
    <property type="evidence" value="ECO:0007669"/>
    <property type="project" value="GOC"/>
</dbReference>
<organism evidence="3 4">
    <name type="scientific">Schizopora paradoxa</name>
    <dbReference type="NCBI Taxonomy" id="27342"/>
    <lineage>
        <taxon>Eukaryota</taxon>
        <taxon>Fungi</taxon>
        <taxon>Dikarya</taxon>
        <taxon>Basidiomycota</taxon>
        <taxon>Agaricomycotina</taxon>
        <taxon>Agaricomycetes</taxon>
        <taxon>Hymenochaetales</taxon>
        <taxon>Schizoporaceae</taxon>
        <taxon>Schizopora</taxon>
    </lineage>
</organism>
<dbReference type="GO" id="GO:0007039">
    <property type="term" value="P:protein catabolic process in the vacuole"/>
    <property type="evidence" value="ECO:0007669"/>
    <property type="project" value="TreeGrafter"/>
</dbReference>
<dbReference type="InParanoid" id="A0A0H2RIR4"/>
<dbReference type="Pfam" id="PF08550">
    <property type="entry name" value="GATA_AreA"/>
    <property type="match status" value="1"/>
</dbReference>
<dbReference type="PANTHER" id="PTHR28051">
    <property type="entry name" value="PROTEIN MTL1-RELATED"/>
    <property type="match status" value="1"/>
</dbReference>
<sequence>MANYLPVLLVSVSAGLMPDDASLQPLPRGQVDYLSHDWAQEEDVWRSWRSMTKNKNEIANGVRLENASWRTWWKQRNNLSTVSPETLNWFVLKDSDVTWLYGPLHTAVEWTPPPAYGPGYSYGHIPSSTSTTPGSANGSNAGMKPILKHRSISEMLTGALPAMLDGSSSSSYFPPSSAGPDSVMRPKMQHTRSDTNILRRLAHRERQLRPPRVAVAASQYDQHDPLPYVHSPSRTPSTTPPPRSFASPSPSSSSASSATPLTPSSRIMPQKKHISFNAIVEQCISIDSESDSPS</sequence>